<protein>
    <recommendedName>
        <fullName evidence="4">Long-chain fatty acid transport protein</fullName>
    </recommendedName>
</protein>
<proteinExistence type="predicted"/>
<evidence type="ECO:0008006" key="4">
    <source>
        <dbReference type="Google" id="ProtNLM"/>
    </source>
</evidence>
<sequence>MIKKLLVVFVAIFTFSSYAQEGTASPYSFYGIGSLKFKGTVENRSMGGISIYADSIHMNLRNPATFTGPNLLMFNNESRPVKYTIGGSYSSTGLKSDSGTANVSSTTFDYFALNLPVGKFGVGLGLMPYTAVGYRLDTENEDGRTTSRFDGEGGLNKAFLGFGYSILDNLSIGVNAQYNFGNIQNSAIQFRFDNDGVPLFAQSRENNRSDLSGLNVDFGMYYKTNLNESLELTTAFTFTPESSITSKNRRAISTVNVGNSGQEVITSQIEVDLVAQGLLETDLVLPSKYSIGAGIGAPRKWFVGAEYESQQLSNFNNPFYTSGATIYDDGYRYSIGGFYIPEYNAFSGYFKRLVYRAGFRLEDTGLVIFNSGNKQQIKEFGISFGVGVPVGDFGSNANIGLEIGRRGTTNNNLIEENFINFQISLSLNDRWFQKRKYD</sequence>
<feature type="chain" id="PRO_5020443039" description="Long-chain fatty acid transport protein" evidence="1">
    <location>
        <begin position="20"/>
        <end position="438"/>
    </location>
</feature>
<evidence type="ECO:0000313" key="2">
    <source>
        <dbReference type="EMBL" id="TBN02687.1"/>
    </source>
</evidence>
<dbReference type="EMBL" id="SIRT01000009">
    <property type="protein sequence ID" value="TBN02687.1"/>
    <property type="molecule type" value="Genomic_DNA"/>
</dbReference>
<accession>A0A4Q9FIK4</accession>
<dbReference type="AlphaFoldDB" id="A0A4Q9FIK4"/>
<keyword evidence="3" id="KW-1185">Reference proteome</keyword>
<keyword evidence="1" id="KW-0732">Signal</keyword>
<evidence type="ECO:0000313" key="3">
    <source>
        <dbReference type="Proteomes" id="UP000291142"/>
    </source>
</evidence>
<gene>
    <name evidence="2" type="ORF">EYD45_11200</name>
</gene>
<evidence type="ECO:0000256" key="1">
    <source>
        <dbReference type="SAM" id="SignalP"/>
    </source>
</evidence>
<dbReference type="RefSeq" id="WP_130964641.1">
    <property type="nucleotide sequence ID" value="NZ_SIRT01000009.1"/>
</dbReference>
<name>A0A4Q9FIK4_9FLAO</name>
<dbReference type="Gene3D" id="2.40.160.60">
    <property type="entry name" value="Outer membrane protein transport protein (OMPP1/FadL/TodX)"/>
    <property type="match status" value="1"/>
</dbReference>
<comment type="caution">
    <text evidence="2">The sequence shown here is derived from an EMBL/GenBank/DDBJ whole genome shotgun (WGS) entry which is preliminary data.</text>
</comment>
<organism evidence="2 3">
    <name type="scientific">Hyunsoonleella flava</name>
    <dbReference type="NCBI Taxonomy" id="2527939"/>
    <lineage>
        <taxon>Bacteria</taxon>
        <taxon>Pseudomonadati</taxon>
        <taxon>Bacteroidota</taxon>
        <taxon>Flavobacteriia</taxon>
        <taxon>Flavobacteriales</taxon>
        <taxon>Flavobacteriaceae</taxon>
    </lineage>
</organism>
<reference evidence="2 3" key="1">
    <citation type="submission" date="2019-02" db="EMBL/GenBank/DDBJ databases">
        <title>Hyunsoonleella sp., isolated from marine sediment.</title>
        <authorList>
            <person name="Liu B.-T."/>
        </authorList>
    </citation>
    <scope>NUCLEOTIDE SEQUENCE [LARGE SCALE GENOMIC DNA]</scope>
    <source>
        <strain evidence="2 3">T58</strain>
    </source>
</reference>
<feature type="signal peptide" evidence="1">
    <location>
        <begin position="1"/>
        <end position="19"/>
    </location>
</feature>
<dbReference type="OrthoDB" id="1491239at2"/>
<dbReference type="Proteomes" id="UP000291142">
    <property type="component" value="Unassembled WGS sequence"/>
</dbReference>